<protein>
    <submittedName>
        <fullName evidence="1">Uncharacterized protein</fullName>
    </submittedName>
</protein>
<dbReference type="RefSeq" id="WP_192789697.1">
    <property type="nucleotide sequence ID" value="NZ_JADBEK010000001.1"/>
</dbReference>
<comment type="caution">
    <text evidence="1">The sequence shown here is derived from an EMBL/GenBank/DDBJ whole genome shotgun (WGS) entry which is preliminary data.</text>
</comment>
<evidence type="ECO:0000313" key="1">
    <source>
        <dbReference type="EMBL" id="MBE1589702.1"/>
    </source>
</evidence>
<gene>
    <name evidence="1" type="ORF">H4W80_007960</name>
</gene>
<evidence type="ECO:0000313" key="2">
    <source>
        <dbReference type="Proteomes" id="UP000633509"/>
    </source>
</evidence>
<dbReference type="Proteomes" id="UP000633509">
    <property type="component" value="Unassembled WGS sequence"/>
</dbReference>
<keyword evidence="2" id="KW-1185">Reference proteome</keyword>
<accession>A0ABR9M9V8</accession>
<organism evidence="1 2">
    <name type="scientific">Nonomuraea angiospora</name>
    <dbReference type="NCBI Taxonomy" id="46172"/>
    <lineage>
        <taxon>Bacteria</taxon>
        <taxon>Bacillati</taxon>
        <taxon>Actinomycetota</taxon>
        <taxon>Actinomycetes</taxon>
        <taxon>Streptosporangiales</taxon>
        <taxon>Streptosporangiaceae</taxon>
        <taxon>Nonomuraea</taxon>
    </lineage>
</organism>
<reference evidence="1 2" key="1">
    <citation type="submission" date="2020-10" db="EMBL/GenBank/DDBJ databases">
        <title>Sequencing the genomes of 1000 actinobacteria strains.</title>
        <authorList>
            <person name="Klenk H.-P."/>
        </authorList>
    </citation>
    <scope>NUCLEOTIDE SEQUENCE [LARGE SCALE GENOMIC DNA]</scope>
    <source>
        <strain evidence="1 2">DSM 43173</strain>
    </source>
</reference>
<sequence length="73" mass="8299">MFNLIIDPVAEEQISALPDHALHPLPDLFALLETAPWKLTAQVRFPSPAPQQKAQVDRNFQDLGFDLVRAYWS</sequence>
<dbReference type="EMBL" id="JADBEK010000001">
    <property type="protein sequence ID" value="MBE1589702.1"/>
    <property type="molecule type" value="Genomic_DNA"/>
</dbReference>
<proteinExistence type="predicted"/>
<name>A0ABR9M9V8_9ACTN</name>